<comment type="caution">
    <text evidence="1">The sequence shown here is derived from an EMBL/GenBank/DDBJ whole genome shotgun (WGS) entry which is preliminary data.</text>
</comment>
<name>A0A6L2KTP6_TANCI</name>
<proteinExistence type="predicted"/>
<accession>A0A6L2KTP6</accession>
<dbReference type="EMBL" id="BKCJ010002968">
    <property type="protein sequence ID" value="GEU52120.1"/>
    <property type="molecule type" value="Genomic_DNA"/>
</dbReference>
<reference evidence="1" key="1">
    <citation type="journal article" date="2019" name="Sci. Rep.">
        <title>Draft genome of Tanacetum cinerariifolium, the natural source of mosquito coil.</title>
        <authorList>
            <person name="Yamashiro T."/>
            <person name="Shiraishi A."/>
            <person name="Satake H."/>
            <person name="Nakayama K."/>
        </authorList>
    </citation>
    <scope>NUCLEOTIDE SEQUENCE</scope>
</reference>
<organism evidence="1">
    <name type="scientific">Tanacetum cinerariifolium</name>
    <name type="common">Dalmatian daisy</name>
    <name type="synonym">Chrysanthemum cinerariifolium</name>
    <dbReference type="NCBI Taxonomy" id="118510"/>
    <lineage>
        <taxon>Eukaryota</taxon>
        <taxon>Viridiplantae</taxon>
        <taxon>Streptophyta</taxon>
        <taxon>Embryophyta</taxon>
        <taxon>Tracheophyta</taxon>
        <taxon>Spermatophyta</taxon>
        <taxon>Magnoliopsida</taxon>
        <taxon>eudicotyledons</taxon>
        <taxon>Gunneridae</taxon>
        <taxon>Pentapetalae</taxon>
        <taxon>asterids</taxon>
        <taxon>campanulids</taxon>
        <taxon>Asterales</taxon>
        <taxon>Asteraceae</taxon>
        <taxon>Asteroideae</taxon>
        <taxon>Anthemideae</taxon>
        <taxon>Anthemidinae</taxon>
        <taxon>Tanacetum</taxon>
    </lineage>
</organism>
<protein>
    <submittedName>
        <fullName evidence="1">Uncharacterized protein</fullName>
    </submittedName>
</protein>
<dbReference type="AlphaFoldDB" id="A0A6L2KTP6"/>
<sequence>MAEWKMMKHSRYLRGVIALDALLSPYPRVIPRKQAIQTASAYFEVKQAGMEVLTRCHSFRCSPGAAIVVVPRASELYAK</sequence>
<evidence type="ECO:0000313" key="1">
    <source>
        <dbReference type="EMBL" id="GEU52120.1"/>
    </source>
</evidence>
<gene>
    <name evidence="1" type="ORF">Tci_024098</name>
</gene>